<accession>A0ABQ8QYA2</accession>
<organism evidence="3 4">
    <name type="scientific">Fusarium equiseti</name>
    <name type="common">Fusarium scirpi</name>
    <dbReference type="NCBI Taxonomy" id="61235"/>
    <lineage>
        <taxon>Eukaryota</taxon>
        <taxon>Fungi</taxon>
        <taxon>Dikarya</taxon>
        <taxon>Ascomycota</taxon>
        <taxon>Pezizomycotina</taxon>
        <taxon>Sordariomycetes</taxon>
        <taxon>Hypocreomycetidae</taxon>
        <taxon>Hypocreales</taxon>
        <taxon>Nectriaceae</taxon>
        <taxon>Fusarium</taxon>
        <taxon>Fusarium incarnatum-equiseti species complex</taxon>
    </lineage>
</organism>
<dbReference type="Proteomes" id="UP001152024">
    <property type="component" value="Unassembled WGS sequence"/>
</dbReference>
<feature type="transmembrane region" description="Helical" evidence="1">
    <location>
        <begin position="249"/>
        <end position="266"/>
    </location>
</feature>
<sequence>MDKANPRDIETDEERDKLLEGLSSLPYHERLTRFLRGSTRHWVTAGVNVVDFRPLYSVTIHHLQRQMAEEIHDLTNNEVTDQQLVRIRDILHHYTNALRDFEFIHANRWNTFFVKDIAASRMDDGPGSKLHAALMSELDLAAGDSHRSIYQDADLLGSFNPKLMQHSTAIGRSLGTGLAQTFSSQERRLNARRASKRFGFAAIGGLIIVVPMLILASGTATAKMQAVISASIFVFAGGVALFSTTEPENLLVVTAAYAAVLVAFIAEK</sequence>
<keyword evidence="1" id="KW-0472">Membrane</keyword>
<name>A0ABQ8QYA2_FUSEQ</name>
<dbReference type="EMBL" id="JAOQBH010000027">
    <property type="protein sequence ID" value="KAJ4115388.1"/>
    <property type="molecule type" value="Genomic_DNA"/>
</dbReference>
<keyword evidence="1" id="KW-1133">Transmembrane helix</keyword>
<feature type="transmembrane region" description="Helical" evidence="1">
    <location>
        <begin position="198"/>
        <end position="218"/>
    </location>
</feature>
<dbReference type="Pfam" id="PF20237">
    <property type="entry name" value="DUF6594"/>
    <property type="match status" value="1"/>
</dbReference>
<evidence type="ECO:0000256" key="1">
    <source>
        <dbReference type="SAM" id="Phobius"/>
    </source>
</evidence>
<keyword evidence="4" id="KW-1185">Reference proteome</keyword>
<comment type="caution">
    <text evidence="3">The sequence shown here is derived from an EMBL/GenBank/DDBJ whole genome shotgun (WGS) entry which is preliminary data.</text>
</comment>
<proteinExistence type="predicted"/>
<dbReference type="InterPro" id="IPR046529">
    <property type="entry name" value="DUF6594"/>
</dbReference>
<evidence type="ECO:0000313" key="3">
    <source>
        <dbReference type="EMBL" id="KAJ4115388.1"/>
    </source>
</evidence>
<gene>
    <name evidence="3" type="ORF">NW768_011240</name>
</gene>
<protein>
    <recommendedName>
        <fullName evidence="2">DUF6594 domain-containing protein</fullName>
    </recommendedName>
</protein>
<evidence type="ECO:0000259" key="2">
    <source>
        <dbReference type="Pfam" id="PF20237"/>
    </source>
</evidence>
<feature type="domain" description="DUF6594" evidence="2">
    <location>
        <begin position="81"/>
        <end position="262"/>
    </location>
</feature>
<feature type="transmembrane region" description="Helical" evidence="1">
    <location>
        <begin position="224"/>
        <end position="242"/>
    </location>
</feature>
<reference evidence="3" key="1">
    <citation type="submission" date="2022-09" db="EMBL/GenBank/DDBJ databases">
        <title>Fusarium specimens isolated from Avocado Roots.</title>
        <authorList>
            <person name="Stajich J."/>
            <person name="Roper C."/>
            <person name="Heimlech-Rivalta G."/>
        </authorList>
    </citation>
    <scope>NUCLEOTIDE SEQUENCE</scope>
    <source>
        <strain evidence="3">CF00095</strain>
    </source>
</reference>
<keyword evidence="1" id="KW-0812">Transmembrane</keyword>
<evidence type="ECO:0000313" key="4">
    <source>
        <dbReference type="Proteomes" id="UP001152024"/>
    </source>
</evidence>